<name>A0A375JC86_9BURK</name>
<evidence type="ECO:0000313" key="1">
    <source>
        <dbReference type="EMBL" id="SPS01166.1"/>
    </source>
</evidence>
<protein>
    <submittedName>
        <fullName evidence="1">Uncharacterized protein</fullName>
    </submittedName>
</protein>
<gene>
    <name evidence="1" type="ORF">CBM2634_B180032</name>
</gene>
<dbReference type="EMBL" id="OVTA01000041">
    <property type="protein sequence ID" value="SPS01166.1"/>
    <property type="molecule type" value="Genomic_DNA"/>
</dbReference>
<organism evidence="1 2">
    <name type="scientific">Cupriavidus taiwanensis</name>
    <dbReference type="NCBI Taxonomy" id="164546"/>
    <lineage>
        <taxon>Bacteria</taxon>
        <taxon>Pseudomonadati</taxon>
        <taxon>Pseudomonadota</taxon>
        <taxon>Betaproteobacteria</taxon>
        <taxon>Burkholderiales</taxon>
        <taxon>Burkholderiaceae</taxon>
        <taxon>Cupriavidus</taxon>
    </lineage>
</organism>
<dbReference type="Proteomes" id="UP000256805">
    <property type="component" value="Unassembled WGS sequence"/>
</dbReference>
<proteinExistence type="predicted"/>
<accession>A0A375JC86</accession>
<evidence type="ECO:0000313" key="2">
    <source>
        <dbReference type="Proteomes" id="UP000256805"/>
    </source>
</evidence>
<reference evidence="1 2" key="1">
    <citation type="submission" date="2018-01" db="EMBL/GenBank/DDBJ databases">
        <authorList>
            <person name="Gaut B.S."/>
            <person name="Morton B.R."/>
            <person name="Clegg M.T."/>
            <person name="Duvall M.R."/>
        </authorList>
    </citation>
    <scope>NUCLEOTIDE SEQUENCE [LARGE SCALE GENOMIC DNA]</scope>
    <source>
        <strain evidence="1">Cupriavidus taiwanensis cmp 52</strain>
    </source>
</reference>
<dbReference type="AlphaFoldDB" id="A0A375JC86"/>
<sequence>MRRCARTRCCRRCQRTFPSRLFSPLSRLRERGGGEGRRIHEVGRINPCALTSPRNSAVRYRLPSFT</sequence>